<dbReference type="Pfam" id="PF00104">
    <property type="entry name" value="Hormone_recep"/>
    <property type="match status" value="2"/>
</dbReference>
<dbReference type="InterPro" id="IPR000536">
    <property type="entry name" value="Nucl_hrmn_rcpt_lig-bd"/>
</dbReference>
<evidence type="ECO:0000256" key="4">
    <source>
        <dbReference type="SAM" id="MobiDB-lite"/>
    </source>
</evidence>
<reference evidence="6" key="1">
    <citation type="submission" date="2019-05" db="EMBL/GenBank/DDBJ databases">
        <title>Annotation for the trematode Fasciolopsis buski.</title>
        <authorList>
            <person name="Choi Y.-J."/>
        </authorList>
    </citation>
    <scope>NUCLEOTIDE SEQUENCE</scope>
    <source>
        <strain evidence="6">HT</strain>
        <tissue evidence="6">Whole worm</tissue>
    </source>
</reference>
<evidence type="ECO:0000313" key="7">
    <source>
        <dbReference type="Proteomes" id="UP000728185"/>
    </source>
</evidence>
<feature type="region of interest" description="Disordered" evidence="4">
    <location>
        <begin position="37"/>
        <end position="83"/>
    </location>
</feature>
<feature type="domain" description="NR LBD" evidence="5">
    <location>
        <begin position="245"/>
        <end position="501"/>
    </location>
</feature>
<keyword evidence="1" id="KW-0805">Transcription regulation</keyword>
<dbReference type="InterPro" id="IPR035500">
    <property type="entry name" value="NHR-like_dom_sf"/>
</dbReference>
<evidence type="ECO:0000259" key="5">
    <source>
        <dbReference type="PROSITE" id="PS51843"/>
    </source>
</evidence>
<proteinExistence type="predicted"/>
<dbReference type="SMART" id="SM00430">
    <property type="entry name" value="HOLI"/>
    <property type="match status" value="1"/>
</dbReference>
<dbReference type="Proteomes" id="UP000728185">
    <property type="component" value="Unassembled WGS sequence"/>
</dbReference>
<dbReference type="AlphaFoldDB" id="A0A8E0S3W0"/>
<sequence>MDQLKGRFAENLPPLTCGLPDCKWSLNYQTIKEEIGSEPVASDSSPIKIPSPPRGPEAALNRKRKVPSSSPIPVKQPCAENAAGWSRPSDIAVTSLTRDTVQQGRLPHFSGLYSPFFDQTGFLSTLHACGNSSNLSASSMSAQFISMLIHAEPLSQRQSGITFATFKRLGSRWIAPDTPCNSGDSGASESGAPVSTVQLTATGGNISRCCSLLSTISPSTSSSLLLSCINEKVSDALHQDSRAPEHHPMSTGDRRARHQFERKALVNNSMETVNGYERDLPLRILLTTVEWARNIPVFTDLQLCDQLALLKNAWPELFILNFAHMGFGFPSNSTELGSPPTGIQSCRRSEDDHQQRPRTESPSGTSSCSGNQKNNRPMDRTLETLADLQEVLHNQFKRLKSLQMDLPEFACLKSILLFSSETSGLMDPVTVECIQEKAQSALEEYERFQYLTHQPFRFGRLLLRLPRLKSVTPHTLQQFFFPHMSDSRTCVEHLIKELLLRGPPPSAFSSSGLRDRSLMNTFDLGLNELSGSTVLTPSFVSPFLSNSGYESDINLHPPDSVRKCCWVTNSQVHTDLTGHHSLPSLSPICAKYCQSDTGWFSDFKNPFLLHPTLLGYGQENTLKQNEYMDHSKLSMTGTSTTKDRITVEDANATTEANAFAPIQGKTLLFPVDKSLNSHPKEPVSGLARRIISTSLSQPNNNGSMTEKPTNTEQFQSPSRTVTTDLNPLSFANSCDSLDVLLKTKMPAGPTTTTRGTTHVTCTTDTAAHRMSPSIHTNPSIANPASLQLYYAVMRHQLTLLQRHSTCMSLPNKQTE</sequence>
<feature type="compositionally biased region" description="Basic and acidic residues" evidence="4">
    <location>
        <begin position="347"/>
        <end position="359"/>
    </location>
</feature>
<evidence type="ECO:0000313" key="6">
    <source>
        <dbReference type="EMBL" id="KAA0197272.1"/>
    </source>
</evidence>
<feature type="compositionally biased region" description="Polar residues" evidence="4">
    <location>
        <begin position="333"/>
        <end position="346"/>
    </location>
</feature>
<dbReference type="InterPro" id="IPR001723">
    <property type="entry name" value="Nuclear_hrmn_rcpt"/>
</dbReference>
<evidence type="ECO:0000256" key="2">
    <source>
        <dbReference type="ARBA" id="ARBA00023163"/>
    </source>
</evidence>
<keyword evidence="7" id="KW-1185">Reference proteome</keyword>
<evidence type="ECO:0000256" key="3">
    <source>
        <dbReference type="ARBA" id="ARBA00023170"/>
    </source>
</evidence>
<gene>
    <name evidence="6" type="ORF">FBUS_09057</name>
</gene>
<accession>A0A8E0S3W0</accession>
<name>A0A8E0S3W0_9TREM</name>
<feature type="region of interest" description="Disordered" evidence="4">
    <location>
        <begin position="695"/>
        <end position="722"/>
    </location>
</feature>
<comment type="caution">
    <text evidence="6">The sequence shown here is derived from an EMBL/GenBank/DDBJ whole genome shotgun (WGS) entry which is preliminary data.</text>
</comment>
<evidence type="ECO:0000256" key="1">
    <source>
        <dbReference type="ARBA" id="ARBA00023015"/>
    </source>
</evidence>
<keyword evidence="3 6" id="KW-0675">Receptor</keyword>
<dbReference type="OrthoDB" id="5873264at2759"/>
<feature type="compositionally biased region" description="Polar residues" evidence="4">
    <location>
        <begin position="360"/>
        <end position="375"/>
    </location>
</feature>
<dbReference type="EMBL" id="LUCM01002488">
    <property type="protein sequence ID" value="KAA0197272.1"/>
    <property type="molecule type" value="Genomic_DNA"/>
</dbReference>
<dbReference type="Gene3D" id="1.10.565.10">
    <property type="entry name" value="Retinoid X Receptor"/>
    <property type="match status" value="1"/>
</dbReference>
<organism evidence="6 7">
    <name type="scientific">Fasciolopsis buskii</name>
    <dbReference type="NCBI Taxonomy" id="27845"/>
    <lineage>
        <taxon>Eukaryota</taxon>
        <taxon>Metazoa</taxon>
        <taxon>Spiralia</taxon>
        <taxon>Lophotrochozoa</taxon>
        <taxon>Platyhelminthes</taxon>
        <taxon>Trematoda</taxon>
        <taxon>Digenea</taxon>
        <taxon>Plagiorchiida</taxon>
        <taxon>Echinostomata</taxon>
        <taxon>Echinostomatoidea</taxon>
        <taxon>Fasciolidae</taxon>
        <taxon>Fasciolopsis</taxon>
    </lineage>
</organism>
<feature type="region of interest" description="Disordered" evidence="4">
    <location>
        <begin position="333"/>
        <end position="377"/>
    </location>
</feature>
<dbReference type="PANTHER" id="PTHR24083">
    <property type="entry name" value="NUCLEAR HORMONE RECEPTOR"/>
    <property type="match status" value="1"/>
</dbReference>
<protein>
    <submittedName>
        <fullName evidence="6">Nuclear receptor subfamily 2 group F member 5</fullName>
    </submittedName>
</protein>
<keyword evidence="2" id="KW-0804">Transcription</keyword>
<dbReference type="PROSITE" id="PS51843">
    <property type="entry name" value="NR_LBD"/>
    <property type="match status" value="1"/>
</dbReference>
<dbReference type="SUPFAM" id="SSF48508">
    <property type="entry name" value="Nuclear receptor ligand-binding domain"/>
    <property type="match status" value="1"/>
</dbReference>
<dbReference type="InterPro" id="IPR050274">
    <property type="entry name" value="Nuclear_hormone_rcpt_NR2"/>
</dbReference>
<dbReference type="PRINTS" id="PR00398">
    <property type="entry name" value="STRDHORMONER"/>
</dbReference>